<keyword evidence="2" id="KW-1185">Reference proteome</keyword>
<proteinExistence type="predicted"/>
<dbReference type="AlphaFoldDB" id="A0A2A6RE69"/>
<evidence type="ECO:0000313" key="1">
    <source>
        <dbReference type="EMBL" id="PDW00783.1"/>
    </source>
</evidence>
<sequence>MPDEAHMELWHELARSEERIRQAELEFTLLGWLPTAASWATLERLGLERERHAWLRQRLAEAAGRFRGNFGLP</sequence>
<accession>A0A2A6RE69</accession>
<evidence type="ECO:0000313" key="2">
    <source>
        <dbReference type="Proteomes" id="UP000220527"/>
    </source>
</evidence>
<dbReference type="OrthoDB" id="9971911at2"/>
<dbReference type="Proteomes" id="UP000220527">
    <property type="component" value="Unassembled WGS sequence"/>
</dbReference>
<dbReference type="EMBL" id="NQWI01000170">
    <property type="protein sequence ID" value="PDW00783.1"/>
    <property type="molecule type" value="Genomic_DNA"/>
</dbReference>
<name>A0A2A6RE69_9CHLR</name>
<protein>
    <submittedName>
        <fullName evidence="1">Uncharacterized protein</fullName>
    </submittedName>
</protein>
<reference evidence="2" key="1">
    <citation type="submission" date="2017-08" db="EMBL/GenBank/DDBJ databases">
        <authorList>
            <person name="Grouzdev D.S."/>
            <person name="Gaisin V.A."/>
            <person name="Rysina M.S."/>
            <person name="Gorlenko V.M."/>
        </authorList>
    </citation>
    <scope>NUCLEOTIDE SEQUENCE [LARGE SCALE GENOMIC DNA]</scope>
    <source>
        <strain evidence="2">Kir15-3F</strain>
    </source>
</reference>
<gene>
    <name evidence="1" type="ORF">CJ255_20275</name>
</gene>
<dbReference type="RefSeq" id="WP_097645901.1">
    <property type="nucleotide sequence ID" value="NZ_NQWI01000170.1"/>
</dbReference>
<organism evidence="1 2">
    <name type="scientific">Candidatus Viridilinea mediisalina</name>
    <dbReference type="NCBI Taxonomy" id="2024553"/>
    <lineage>
        <taxon>Bacteria</taxon>
        <taxon>Bacillati</taxon>
        <taxon>Chloroflexota</taxon>
        <taxon>Chloroflexia</taxon>
        <taxon>Chloroflexales</taxon>
        <taxon>Chloroflexineae</taxon>
        <taxon>Oscillochloridaceae</taxon>
        <taxon>Candidatus Viridilinea</taxon>
    </lineage>
</organism>
<comment type="caution">
    <text evidence="1">The sequence shown here is derived from an EMBL/GenBank/DDBJ whole genome shotgun (WGS) entry which is preliminary data.</text>
</comment>